<comment type="caution">
    <text evidence="1">The sequence shown here is derived from an EMBL/GenBank/DDBJ whole genome shotgun (WGS) entry which is preliminary data.</text>
</comment>
<accession>A0A917D974</accession>
<organism evidence="1 2">
    <name type="scientific">Flavobacterium orientale</name>
    <dbReference type="NCBI Taxonomy" id="1756020"/>
    <lineage>
        <taxon>Bacteria</taxon>
        <taxon>Pseudomonadati</taxon>
        <taxon>Bacteroidota</taxon>
        <taxon>Flavobacteriia</taxon>
        <taxon>Flavobacteriales</taxon>
        <taxon>Flavobacteriaceae</taxon>
        <taxon>Flavobacterium</taxon>
    </lineage>
</organism>
<gene>
    <name evidence="1" type="ORF">GCM10011343_04830</name>
</gene>
<keyword evidence="2" id="KW-1185">Reference proteome</keyword>
<dbReference type="EMBL" id="BMFG01000001">
    <property type="protein sequence ID" value="GGD17085.1"/>
    <property type="molecule type" value="Genomic_DNA"/>
</dbReference>
<reference evidence="1" key="1">
    <citation type="journal article" date="2014" name="Int. J. Syst. Evol. Microbiol.">
        <title>Complete genome sequence of Corynebacterium casei LMG S-19264T (=DSM 44701T), isolated from a smear-ripened cheese.</title>
        <authorList>
            <consortium name="US DOE Joint Genome Institute (JGI-PGF)"/>
            <person name="Walter F."/>
            <person name="Albersmeier A."/>
            <person name="Kalinowski J."/>
            <person name="Ruckert C."/>
        </authorList>
    </citation>
    <scope>NUCLEOTIDE SEQUENCE</scope>
    <source>
        <strain evidence="1">CGMCC 1.12506</strain>
    </source>
</reference>
<sequence>MVGHGEVYGGKVTLYEGDVAEGDIIDFGFLEIAIVEGAFHEHHSRKVTVGEVAVFEGAQFKFFIA</sequence>
<dbReference type="AlphaFoldDB" id="A0A917D974"/>
<dbReference type="Proteomes" id="UP000625735">
    <property type="component" value="Unassembled WGS sequence"/>
</dbReference>
<proteinExistence type="predicted"/>
<protein>
    <submittedName>
        <fullName evidence="1">Uncharacterized protein</fullName>
    </submittedName>
</protein>
<evidence type="ECO:0000313" key="1">
    <source>
        <dbReference type="EMBL" id="GGD17085.1"/>
    </source>
</evidence>
<reference evidence="1" key="2">
    <citation type="submission" date="2020-09" db="EMBL/GenBank/DDBJ databases">
        <authorList>
            <person name="Sun Q."/>
            <person name="Zhou Y."/>
        </authorList>
    </citation>
    <scope>NUCLEOTIDE SEQUENCE</scope>
    <source>
        <strain evidence="1">CGMCC 1.12506</strain>
    </source>
</reference>
<evidence type="ECO:0000313" key="2">
    <source>
        <dbReference type="Proteomes" id="UP000625735"/>
    </source>
</evidence>
<name>A0A917D974_9FLAO</name>